<dbReference type="OrthoDB" id="49395at2759"/>
<dbReference type="EMBL" id="KI912114">
    <property type="protein sequence ID" value="ETS79210.1"/>
    <property type="molecule type" value="Genomic_DNA"/>
</dbReference>
<dbReference type="GeneID" id="19274076"/>
<accession>W3WZC9</accession>
<feature type="region of interest" description="Disordered" evidence="2">
    <location>
        <begin position="443"/>
        <end position="469"/>
    </location>
</feature>
<reference evidence="4" key="1">
    <citation type="journal article" date="2015" name="BMC Genomics">
        <title>Genomic and transcriptomic analysis of the endophytic fungus Pestalotiopsis fici reveals its lifestyle and high potential for synthesis of natural products.</title>
        <authorList>
            <person name="Wang X."/>
            <person name="Zhang X."/>
            <person name="Liu L."/>
            <person name="Xiang M."/>
            <person name="Wang W."/>
            <person name="Sun X."/>
            <person name="Che Y."/>
            <person name="Guo L."/>
            <person name="Liu G."/>
            <person name="Guo L."/>
            <person name="Wang C."/>
            <person name="Yin W.B."/>
            <person name="Stadler M."/>
            <person name="Zhang X."/>
            <person name="Liu X."/>
        </authorList>
    </citation>
    <scope>NUCLEOTIDE SEQUENCE [LARGE SCALE GENOMIC DNA]</scope>
    <source>
        <strain evidence="4">W106-1 / CGMCC3.15140</strain>
    </source>
</reference>
<keyword evidence="1" id="KW-0175">Coiled coil</keyword>
<dbReference type="InParanoid" id="W3WZC9"/>
<evidence type="ECO:0000256" key="2">
    <source>
        <dbReference type="SAM" id="MobiDB-lite"/>
    </source>
</evidence>
<keyword evidence="4" id="KW-1185">Reference proteome</keyword>
<dbReference type="Gene3D" id="1.10.418.10">
    <property type="entry name" value="Calponin-like domain"/>
    <property type="match status" value="1"/>
</dbReference>
<evidence type="ECO:0000313" key="3">
    <source>
        <dbReference type="EMBL" id="ETS79210.1"/>
    </source>
</evidence>
<dbReference type="eggNOG" id="ENOG502RS64">
    <property type="taxonomic scope" value="Eukaryota"/>
</dbReference>
<feature type="compositionally biased region" description="Basic and acidic residues" evidence="2">
    <location>
        <begin position="171"/>
        <end position="180"/>
    </location>
</feature>
<dbReference type="Proteomes" id="UP000030651">
    <property type="component" value="Unassembled WGS sequence"/>
</dbReference>
<evidence type="ECO:0000313" key="4">
    <source>
        <dbReference type="Proteomes" id="UP000030651"/>
    </source>
</evidence>
<feature type="compositionally biased region" description="Basic and acidic residues" evidence="2">
    <location>
        <begin position="691"/>
        <end position="705"/>
    </location>
</feature>
<protein>
    <recommendedName>
        <fullName evidence="5">HOOK N-terminal domain-containing protein</fullName>
    </recommendedName>
</protein>
<organism evidence="3 4">
    <name type="scientific">Pestalotiopsis fici (strain W106-1 / CGMCC3.15140)</name>
    <dbReference type="NCBI Taxonomy" id="1229662"/>
    <lineage>
        <taxon>Eukaryota</taxon>
        <taxon>Fungi</taxon>
        <taxon>Dikarya</taxon>
        <taxon>Ascomycota</taxon>
        <taxon>Pezizomycotina</taxon>
        <taxon>Sordariomycetes</taxon>
        <taxon>Xylariomycetidae</taxon>
        <taxon>Amphisphaeriales</taxon>
        <taxon>Sporocadaceae</taxon>
        <taxon>Pestalotiopsis</taxon>
    </lineage>
</organism>
<feature type="coiled-coil region" evidence="1">
    <location>
        <begin position="263"/>
        <end position="435"/>
    </location>
</feature>
<feature type="compositionally biased region" description="Low complexity" evidence="2">
    <location>
        <begin position="181"/>
        <end position="195"/>
    </location>
</feature>
<dbReference type="OMA" id="DAKYRKC"/>
<gene>
    <name evidence="3" type="ORF">PFICI_09063</name>
</gene>
<feature type="region of interest" description="Disordered" evidence="2">
    <location>
        <begin position="168"/>
        <end position="195"/>
    </location>
</feature>
<feature type="coiled-coil region" evidence="1">
    <location>
        <begin position="199"/>
        <end position="233"/>
    </location>
</feature>
<feature type="region of interest" description="Disordered" evidence="2">
    <location>
        <begin position="691"/>
        <end position="721"/>
    </location>
</feature>
<dbReference type="KEGG" id="pfy:PFICI_09063"/>
<evidence type="ECO:0000256" key="1">
    <source>
        <dbReference type="SAM" id="Coils"/>
    </source>
</evidence>
<dbReference type="InterPro" id="IPR036872">
    <property type="entry name" value="CH_dom_sf"/>
</dbReference>
<evidence type="ECO:0008006" key="5">
    <source>
        <dbReference type="Google" id="ProtNLM"/>
    </source>
</evidence>
<dbReference type="FunCoup" id="W3WZC9">
    <property type="interactions" value="367"/>
</dbReference>
<feature type="coiled-coil region" evidence="1">
    <location>
        <begin position="497"/>
        <end position="627"/>
    </location>
</feature>
<dbReference type="STRING" id="1229662.W3WZC9"/>
<sequence>MSQNKFSEEWQEALLNWARNLVTKALKKPGPETIEDLYNGAVFSDLLVILDDEYKSDELEENLSLVSQDKPLDGRQRNMHIIRKALRSFVKRQLEVVEVLLDDVDFQALDRNPNNEGMCQILSIFLVISVNLPDKFVSQEILQDMQKTSEDKSRLARLMQIMNQSQNRINQGDHGDHGEPAETAPAPSSAPAQPAGMDELALEAELGKLHREIESLKKRNADLVTVHERLQESHQELLERHDRVTMDRDKLQELLESGAYGDGAEKKKQLQEQNRLIDNLEMQLDDARRAKEELERVKVRLEAELNKLVPLAQEYQDLKQENEDLAKKANAAEHLKQKLEKLRGLENEVKKLREERNAFFESQEHLMSFQKQVNALSAERDQQARNMQAYEIQVSEFNAQKMAWNMEYQKLQRHLETMETKSKDDEEMVRELQEKVMLLDPSAVTDSPFPARTHSRSLEDELEDDSGENHTLKDLEIARLQTENALLKSSLGGEGDKGQLFRQIEKEQDARKALQEKYNELFEKHIIERAALDALTAKQEDEALANLRKHALAEETRVKDLTRQLEAVQTELQDKERALTEAQGDLKAVQDGNDALSELKTTDGLLALSLRAELDSLRKKHDNLKYDFDSRQEHLVSALIDKDMFRKEVEAANAELRKAAEGGQAVNPDVTKTLEKIEKLRVKYKQLSEQYDKSEAGRRELEKSNKALRAGSGEGEDKTKDQIIKNLQRENAMISSAWYDLTSRLQSNHVVLQRRNDAPKSWLNKQRQLVNATPRR</sequence>
<dbReference type="SUPFAM" id="SSF116907">
    <property type="entry name" value="Hook domain"/>
    <property type="match status" value="1"/>
</dbReference>
<name>W3WZC9_PESFW</name>
<dbReference type="AlphaFoldDB" id="W3WZC9"/>
<proteinExistence type="predicted"/>
<dbReference type="HOGENOM" id="CLU_013811_0_0_1"/>
<dbReference type="RefSeq" id="XP_007835835.1">
    <property type="nucleotide sequence ID" value="XM_007837644.1"/>
</dbReference>